<comment type="caution">
    <text evidence="1">The sequence shown here is derived from an EMBL/GenBank/DDBJ whole genome shotgun (WGS) entry which is preliminary data.</text>
</comment>
<proteinExistence type="predicted"/>
<keyword evidence="2" id="KW-1185">Reference proteome</keyword>
<protein>
    <submittedName>
        <fullName evidence="1">Uncharacterized protein</fullName>
    </submittedName>
</protein>
<reference evidence="1 2" key="2">
    <citation type="journal article" date="2022" name="Mol. Ecol. Resour.">
        <title>The genomes of chicory, endive, great burdock and yacon provide insights into Asteraceae paleo-polyploidization history and plant inulin production.</title>
        <authorList>
            <person name="Fan W."/>
            <person name="Wang S."/>
            <person name="Wang H."/>
            <person name="Wang A."/>
            <person name="Jiang F."/>
            <person name="Liu H."/>
            <person name="Zhao H."/>
            <person name="Xu D."/>
            <person name="Zhang Y."/>
        </authorList>
    </citation>
    <scope>NUCLEOTIDE SEQUENCE [LARGE SCALE GENOMIC DNA]</scope>
    <source>
        <strain evidence="2">cv. Punajuju</strain>
        <tissue evidence="1">Leaves</tissue>
    </source>
</reference>
<dbReference type="Proteomes" id="UP001055811">
    <property type="component" value="Linkage Group LG05"/>
</dbReference>
<accession>A0ACB9D1P3</accession>
<name>A0ACB9D1P3_CICIN</name>
<reference evidence="2" key="1">
    <citation type="journal article" date="2022" name="Mol. Ecol. Resour.">
        <title>The genomes of chicory, endive, great burdock and yacon provide insights into Asteraceae palaeo-polyploidization history and plant inulin production.</title>
        <authorList>
            <person name="Fan W."/>
            <person name="Wang S."/>
            <person name="Wang H."/>
            <person name="Wang A."/>
            <person name="Jiang F."/>
            <person name="Liu H."/>
            <person name="Zhao H."/>
            <person name="Xu D."/>
            <person name="Zhang Y."/>
        </authorList>
    </citation>
    <scope>NUCLEOTIDE SEQUENCE [LARGE SCALE GENOMIC DNA]</scope>
    <source>
        <strain evidence="2">cv. Punajuju</strain>
    </source>
</reference>
<dbReference type="EMBL" id="CM042013">
    <property type="protein sequence ID" value="KAI3740383.1"/>
    <property type="molecule type" value="Genomic_DNA"/>
</dbReference>
<gene>
    <name evidence="1" type="ORF">L2E82_30811</name>
</gene>
<organism evidence="1 2">
    <name type="scientific">Cichorium intybus</name>
    <name type="common">Chicory</name>
    <dbReference type="NCBI Taxonomy" id="13427"/>
    <lineage>
        <taxon>Eukaryota</taxon>
        <taxon>Viridiplantae</taxon>
        <taxon>Streptophyta</taxon>
        <taxon>Embryophyta</taxon>
        <taxon>Tracheophyta</taxon>
        <taxon>Spermatophyta</taxon>
        <taxon>Magnoliopsida</taxon>
        <taxon>eudicotyledons</taxon>
        <taxon>Gunneridae</taxon>
        <taxon>Pentapetalae</taxon>
        <taxon>asterids</taxon>
        <taxon>campanulids</taxon>
        <taxon>Asterales</taxon>
        <taxon>Asteraceae</taxon>
        <taxon>Cichorioideae</taxon>
        <taxon>Cichorieae</taxon>
        <taxon>Cichoriinae</taxon>
        <taxon>Cichorium</taxon>
    </lineage>
</organism>
<evidence type="ECO:0000313" key="2">
    <source>
        <dbReference type="Proteomes" id="UP001055811"/>
    </source>
</evidence>
<sequence length="151" mass="16289">MISAQSLQSTGVVIFFPLPGLVVMLLVYLDSDIAGPEYATNYKTLVYLACSESAELIADVALCPFEAVKVCAQTQPGFAKGLSYGFSKIIKPEGVARTISLQHMGRENKIPPELLLGAKKYGPLVDMWSVGCIFAELLHGKPILTGKNEPE</sequence>
<evidence type="ECO:0000313" key="1">
    <source>
        <dbReference type="EMBL" id="KAI3740383.1"/>
    </source>
</evidence>